<dbReference type="EMBL" id="CP003360">
    <property type="protein sequence ID" value="AFM24556.1"/>
    <property type="molecule type" value="Genomic_DNA"/>
</dbReference>
<dbReference type="KEGG" id="dti:Desti_1848"/>
<dbReference type="NCBIfam" id="TIGR03309">
    <property type="entry name" value="matur_yqeB"/>
    <property type="match status" value="1"/>
</dbReference>
<evidence type="ECO:0000313" key="2">
    <source>
        <dbReference type="Proteomes" id="UP000006055"/>
    </source>
</evidence>
<accession>I4C4R5</accession>
<proteinExistence type="predicted"/>
<dbReference type="STRING" id="706587.Desti_1848"/>
<sequence length="275" mass="29559">MTNIAARPSNLSELKILIRGAGEMATGCACRLHPSGFFRILMTEIEKPLAVRRSVSFCEVVYEKSWTVENIRAERVDRAEEVEGHWSRRVIPVLVDPDALCKTSFQPDIVIDAILAKRNLGISTSDAPLVVALGPGFNAGRDAHFVIETNRGHDLGRLITEGYASPNTGVPGSINGHSALRVLRSPAEGVFLSELSIGTPVTEGQAIGSVSDEPVTAQIGGILRGLIRPGTSVTRNLKIGDIDPRGDASYCFRVSEKARAIAGAVLEAMLRTYNT</sequence>
<dbReference type="HOGENOM" id="CLU_082089_1_0_7"/>
<dbReference type="Proteomes" id="UP000006055">
    <property type="component" value="Chromosome"/>
</dbReference>
<dbReference type="InterPro" id="IPR017695">
    <property type="entry name" value="Se-dep_Mo_hydrolase_YqeB"/>
</dbReference>
<evidence type="ECO:0000313" key="1">
    <source>
        <dbReference type="EMBL" id="AFM24556.1"/>
    </source>
</evidence>
<protein>
    <submittedName>
        <fullName evidence="1">Selenium-dependent molybdenum hydroxylase system protein, YqeB family</fullName>
    </submittedName>
</protein>
<reference evidence="2" key="1">
    <citation type="submission" date="2012-06" db="EMBL/GenBank/DDBJ databases">
        <title>Complete sequence of chromosome of Desulfomonile tiedjei DSM 6799.</title>
        <authorList>
            <person name="Lucas S."/>
            <person name="Copeland A."/>
            <person name="Lapidus A."/>
            <person name="Glavina del Rio T."/>
            <person name="Dalin E."/>
            <person name="Tice H."/>
            <person name="Bruce D."/>
            <person name="Goodwin L."/>
            <person name="Pitluck S."/>
            <person name="Peters L."/>
            <person name="Ovchinnikova G."/>
            <person name="Zeytun A."/>
            <person name="Lu M."/>
            <person name="Kyrpides N."/>
            <person name="Mavromatis K."/>
            <person name="Ivanova N."/>
            <person name="Brettin T."/>
            <person name="Detter J.C."/>
            <person name="Han C."/>
            <person name="Larimer F."/>
            <person name="Land M."/>
            <person name="Hauser L."/>
            <person name="Markowitz V."/>
            <person name="Cheng J.-F."/>
            <person name="Hugenholtz P."/>
            <person name="Woyke T."/>
            <person name="Wu D."/>
            <person name="Spring S."/>
            <person name="Schroeder M."/>
            <person name="Brambilla E."/>
            <person name="Klenk H.-P."/>
            <person name="Eisen J.A."/>
        </authorList>
    </citation>
    <scope>NUCLEOTIDE SEQUENCE [LARGE SCALE GENOMIC DNA]</scope>
    <source>
        <strain evidence="2">ATCC 49306 / DSM 6799 / DCB-1</strain>
    </source>
</reference>
<keyword evidence="2" id="KW-1185">Reference proteome</keyword>
<organism evidence="1 2">
    <name type="scientific">Desulfomonile tiedjei (strain ATCC 49306 / DSM 6799 / DCB-1)</name>
    <dbReference type="NCBI Taxonomy" id="706587"/>
    <lineage>
        <taxon>Bacteria</taxon>
        <taxon>Pseudomonadati</taxon>
        <taxon>Thermodesulfobacteriota</taxon>
        <taxon>Desulfomonilia</taxon>
        <taxon>Desulfomonilales</taxon>
        <taxon>Desulfomonilaceae</taxon>
        <taxon>Desulfomonile</taxon>
    </lineage>
</organism>
<gene>
    <name evidence="1" type="ordered locus">Desti_1848</name>
</gene>
<name>I4C4R5_DESTA</name>
<dbReference type="OrthoDB" id="9815497at2"/>
<dbReference type="AlphaFoldDB" id="I4C4R5"/>
<dbReference type="RefSeq" id="WP_014809702.1">
    <property type="nucleotide sequence ID" value="NC_018025.1"/>
</dbReference>
<dbReference type="eggNOG" id="COG0511">
    <property type="taxonomic scope" value="Bacteria"/>
</dbReference>